<keyword evidence="7" id="KW-0411">Iron-sulfur</keyword>
<dbReference type="OrthoDB" id="7456916at2"/>
<dbReference type="Proteomes" id="UP000056968">
    <property type="component" value="Chromosome"/>
</dbReference>
<evidence type="ECO:0000256" key="7">
    <source>
        <dbReference type="ARBA" id="ARBA00023014"/>
    </source>
</evidence>
<dbReference type="InterPro" id="IPR036922">
    <property type="entry name" value="Rieske_2Fe-2S_sf"/>
</dbReference>
<sequence>MNVTLRGRIGSAEAAPQLVDGTFVRDLIDLDAREVSLRVHHDREIFDIEMERIFAKSWLPLAHESEIPNPGDFVRRNAGQDSCLVVRREDGSIAVLLNACSHRGMTLCREEKGNSQTFKCPYHGWAFGKDGRFLGAPFEKQMYGDELRRAADDLHLVVAKTAMLGGMIFANWDQDAEDFEAYLGDFAWYLRAALERTNRGFEVIGPPQRQIMRANWKLLAEQLADGYHARALHQSAGDMGTLGHDAHDPASWGMVGINVSTPGGHTMRCIDTRLAYSFAGIGDTASVAERLAAVPPPGANADMVKQFSNNLSDGQMRLLADTPPLVMGLFPGTDFFMLMSVGGSDDGSHGPVMVARAWTPRSPELFEMLTWTLVERDAPPELREQTRLTTLRNFGISGFIEQDDAEAWQGIQKAVQGPVARRMTAKYQAKLGVTRPEGFEGGGDVYAGFSRDDAQWAWWKRYAQVMGA</sequence>
<keyword evidence="8" id="KW-0520">NAD</keyword>
<name>A0A0S3EZD5_9SPHN</name>
<dbReference type="InterPro" id="IPR001663">
    <property type="entry name" value="Rng_hydr_dOase-A"/>
</dbReference>
<dbReference type="STRING" id="1332080.ATN00_11075"/>
<evidence type="ECO:0000256" key="4">
    <source>
        <dbReference type="ARBA" id="ARBA00022964"/>
    </source>
</evidence>
<evidence type="ECO:0000259" key="9">
    <source>
        <dbReference type="PROSITE" id="PS51296"/>
    </source>
</evidence>
<keyword evidence="11" id="KW-1185">Reference proteome</keyword>
<dbReference type="PANTHER" id="PTHR43756:SF1">
    <property type="entry name" value="3-PHENYLPROPIONATE_CINNAMIC ACID DIOXYGENASE SUBUNIT ALPHA"/>
    <property type="match status" value="1"/>
</dbReference>
<organism evidence="10 11">
    <name type="scientific">Sphingobium baderi</name>
    <dbReference type="NCBI Taxonomy" id="1332080"/>
    <lineage>
        <taxon>Bacteria</taxon>
        <taxon>Pseudomonadati</taxon>
        <taxon>Pseudomonadota</taxon>
        <taxon>Alphaproteobacteria</taxon>
        <taxon>Sphingomonadales</taxon>
        <taxon>Sphingomonadaceae</taxon>
        <taxon>Sphingobium</taxon>
    </lineage>
</organism>
<dbReference type="SUPFAM" id="SSF50022">
    <property type="entry name" value="ISP domain"/>
    <property type="match status" value="1"/>
</dbReference>
<dbReference type="InterPro" id="IPR017941">
    <property type="entry name" value="Rieske_2Fe-2S"/>
</dbReference>
<keyword evidence="3" id="KW-0479">Metal-binding</keyword>
<feature type="domain" description="Rieske" evidence="9">
    <location>
        <begin position="58"/>
        <end position="156"/>
    </location>
</feature>
<dbReference type="KEGG" id="sbd:ATN00_11075"/>
<dbReference type="PROSITE" id="PS00570">
    <property type="entry name" value="RING_HYDROXYL_ALPHA"/>
    <property type="match status" value="1"/>
</dbReference>
<evidence type="ECO:0000256" key="3">
    <source>
        <dbReference type="ARBA" id="ARBA00022723"/>
    </source>
</evidence>
<dbReference type="EMBL" id="CP013264">
    <property type="protein sequence ID" value="ALR20758.1"/>
    <property type="molecule type" value="Genomic_DNA"/>
</dbReference>
<dbReference type="SUPFAM" id="SSF55961">
    <property type="entry name" value="Bet v1-like"/>
    <property type="match status" value="1"/>
</dbReference>
<evidence type="ECO:0000256" key="6">
    <source>
        <dbReference type="ARBA" id="ARBA00023004"/>
    </source>
</evidence>
<keyword evidence="6" id="KW-0408">Iron</keyword>
<dbReference type="GO" id="GO:0051537">
    <property type="term" value="F:2 iron, 2 sulfur cluster binding"/>
    <property type="evidence" value="ECO:0007669"/>
    <property type="project" value="UniProtKB-KW"/>
</dbReference>
<keyword evidence="2" id="KW-0001">2Fe-2S</keyword>
<evidence type="ECO:0000256" key="8">
    <source>
        <dbReference type="ARBA" id="ARBA00023027"/>
    </source>
</evidence>
<reference evidence="10 11" key="1">
    <citation type="submission" date="2015-11" db="EMBL/GenBank/DDBJ databases">
        <title>A Two-component Flavoprotein Monooxygenase System MeaXY Responsible for para-Hydroxylation of 2-Methyl-6-ethylaniline and 2,6-Diethylaniline in Sphingobium baderi DE-13.</title>
        <authorList>
            <person name="Cheng M."/>
            <person name="Meng Q."/>
            <person name="Yang Y."/>
            <person name="Chu C."/>
            <person name="Yan X."/>
            <person name="He J."/>
            <person name="Li S."/>
        </authorList>
    </citation>
    <scope>NUCLEOTIDE SEQUENCE [LARGE SCALE GENOMIC DNA]</scope>
    <source>
        <strain evidence="10 11">DE-13</strain>
    </source>
</reference>
<evidence type="ECO:0000256" key="5">
    <source>
        <dbReference type="ARBA" id="ARBA00023002"/>
    </source>
</evidence>
<dbReference type="GO" id="GO:0005506">
    <property type="term" value="F:iron ion binding"/>
    <property type="evidence" value="ECO:0007669"/>
    <property type="project" value="InterPro"/>
</dbReference>
<proteinExistence type="inferred from homology"/>
<evidence type="ECO:0000256" key="1">
    <source>
        <dbReference type="ARBA" id="ARBA00008751"/>
    </source>
</evidence>
<evidence type="ECO:0000256" key="2">
    <source>
        <dbReference type="ARBA" id="ARBA00022714"/>
    </source>
</evidence>
<dbReference type="PANTHER" id="PTHR43756">
    <property type="entry name" value="CHOLINE MONOOXYGENASE, CHLOROPLASTIC"/>
    <property type="match status" value="1"/>
</dbReference>
<dbReference type="GO" id="GO:0051213">
    <property type="term" value="F:dioxygenase activity"/>
    <property type="evidence" value="ECO:0007669"/>
    <property type="project" value="UniProtKB-KW"/>
</dbReference>
<dbReference type="Gene3D" id="2.102.10.10">
    <property type="entry name" value="Rieske [2Fe-2S] iron-sulphur domain"/>
    <property type="match status" value="1"/>
</dbReference>
<keyword evidence="5" id="KW-0560">Oxidoreductase</keyword>
<dbReference type="InterPro" id="IPR015879">
    <property type="entry name" value="Ring_hydroxy_dOase_asu_C_dom"/>
</dbReference>
<keyword evidence="4" id="KW-0223">Dioxygenase</keyword>
<dbReference type="PROSITE" id="PS51296">
    <property type="entry name" value="RIESKE"/>
    <property type="match status" value="1"/>
</dbReference>
<dbReference type="Pfam" id="PF00848">
    <property type="entry name" value="Ring_hydroxyl_A"/>
    <property type="match status" value="1"/>
</dbReference>
<protein>
    <recommendedName>
        <fullName evidence="9">Rieske domain-containing protein</fullName>
    </recommendedName>
</protein>
<dbReference type="InterPro" id="IPR015881">
    <property type="entry name" value="ARHD_Rieske_2Fe_2S"/>
</dbReference>
<evidence type="ECO:0000313" key="10">
    <source>
        <dbReference type="EMBL" id="ALR20758.1"/>
    </source>
</evidence>
<evidence type="ECO:0000313" key="11">
    <source>
        <dbReference type="Proteomes" id="UP000056968"/>
    </source>
</evidence>
<dbReference type="AlphaFoldDB" id="A0A0S3EZD5"/>
<dbReference type="PRINTS" id="PR00090">
    <property type="entry name" value="RNGDIOXGNASE"/>
</dbReference>
<gene>
    <name evidence="10" type="ORF">ATN00_11075</name>
</gene>
<dbReference type="Pfam" id="PF00355">
    <property type="entry name" value="Rieske"/>
    <property type="match status" value="1"/>
</dbReference>
<dbReference type="Gene3D" id="3.90.380.10">
    <property type="entry name" value="Naphthalene 1,2-dioxygenase Alpha Subunit, Chain A, domain 1"/>
    <property type="match status" value="1"/>
</dbReference>
<accession>A0A0S3EZD5</accession>
<comment type="similarity">
    <text evidence="1">Belongs to the bacterial ring-hydroxylating dioxygenase alpha subunit family.</text>
</comment>